<accession>A0A2U3QPY2</accession>
<keyword evidence="3 6" id="KW-0472">Membrane</keyword>
<dbReference type="RefSeq" id="WP_109227262.1">
    <property type="nucleotide sequence ID" value="NZ_CP044031.1"/>
</dbReference>
<dbReference type="InterPro" id="IPR006664">
    <property type="entry name" value="OMP_bac"/>
</dbReference>
<evidence type="ECO:0000256" key="3">
    <source>
        <dbReference type="ARBA" id="ARBA00023136"/>
    </source>
</evidence>
<evidence type="ECO:0000256" key="4">
    <source>
        <dbReference type="ARBA" id="ARBA00023237"/>
    </source>
</evidence>
<dbReference type="InterPro" id="IPR006665">
    <property type="entry name" value="OmpA-like"/>
</dbReference>
<evidence type="ECO:0000313" key="8">
    <source>
        <dbReference type="EMBL" id="SPR03017.1"/>
    </source>
</evidence>
<organism evidence="8 11">
    <name type="scientific">Orientia tsutsugamushi</name>
    <name type="common">Rickettsia tsutsugamushi</name>
    <dbReference type="NCBI Taxonomy" id="784"/>
    <lineage>
        <taxon>Bacteria</taxon>
        <taxon>Pseudomonadati</taxon>
        <taxon>Pseudomonadota</taxon>
        <taxon>Alphaproteobacteria</taxon>
        <taxon>Rickettsiales</taxon>
        <taxon>Rickettsiaceae</taxon>
        <taxon>Rickettsieae</taxon>
        <taxon>Orientia</taxon>
    </lineage>
</organism>
<dbReference type="SUPFAM" id="SSF103088">
    <property type="entry name" value="OmpA-like"/>
    <property type="match status" value="1"/>
</dbReference>
<dbReference type="EMBL" id="LS398552">
    <property type="protein sequence ID" value="SPR04822.1"/>
    <property type="molecule type" value="Genomic_DNA"/>
</dbReference>
<dbReference type="Pfam" id="PF00691">
    <property type="entry name" value="OmpA"/>
    <property type="match status" value="1"/>
</dbReference>
<dbReference type="EMBL" id="LS398547">
    <property type="protein sequence ID" value="SPR03017.1"/>
    <property type="molecule type" value="Genomic_DNA"/>
</dbReference>
<reference evidence="10 11" key="1">
    <citation type="submission" date="2018-03" db="EMBL/GenBank/DDBJ databases">
        <authorList>
            <person name="Batty M. E."/>
            <person name="Batty M E."/>
        </authorList>
    </citation>
    <scope>NUCLEOTIDE SEQUENCE [LARGE SCALE GENOMIC DNA]</scope>
</reference>
<evidence type="ECO:0000259" key="7">
    <source>
        <dbReference type="PROSITE" id="PS51123"/>
    </source>
</evidence>
<name>A0A2U3QPY2_ORITS</name>
<dbReference type="Proteomes" id="UP000244960">
    <property type="component" value="Chromosome I"/>
</dbReference>
<keyword evidence="8" id="KW-0449">Lipoprotein</keyword>
<evidence type="ECO:0000313" key="10">
    <source>
        <dbReference type="Proteomes" id="UP000244943"/>
    </source>
</evidence>
<feature type="domain" description="OmpA-like" evidence="7">
    <location>
        <begin position="83"/>
        <end position="203"/>
    </location>
</feature>
<dbReference type="PANTHER" id="PTHR30329">
    <property type="entry name" value="STATOR ELEMENT OF FLAGELLAR MOTOR COMPLEX"/>
    <property type="match status" value="1"/>
</dbReference>
<dbReference type="InterPro" id="IPR014169">
    <property type="entry name" value="Pal_lipo_C"/>
</dbReference>
<keyword evidence="5" id="KW-0131">Cell cycle</keyword>
<evidence type="ECO:0000313" key="11">
    <source>
        <dbReference type="Proteomes" id="UP000244960"/>
    </source>
</evidence>
<dbReference type="PRINTS" id="PR01021">
    <property type="entry name" value="OMPADOMAIN"/>
</dbReference>
<dbReference type="CDD" id="cd07185">
    <property type="entry name" value="OmpA_C-like"/>
    <property type="match status" value="1"/>
</dbReference>
<proteinExistence type="predicted"/>
<dbReference type="GO" id="GO:0009279">
    <property type="term" value="C:cell outer membrane"/>
    <property type="evidence" value="ECO:0007669"/>
    <property type="project" value="UniProtKB-SubCell"/>
</dbReference>
<dbReference type="PANTHER" id="PTHR30329:SF21">
    <property type="entry name" value="LIPOPROTEIN YIAD-RELATED"/>
    <property type="match status" value="1"/>
</dbReference>
<dbReference type="Gene3D" id="3.30.1330.60">
    <property type="entry name" value="OmpA-like domain"/>
    <property type="match status" value="1"/>
</dbReference>
<keyword evidence="4" id="KW-0998">Cell outer membrane</keyword>
<evidence type="ECO:0000256" key="2">
    <source>
        <dbReference type="ARBA" id="ARBA00022618"/>
    </source>
</evidence>
<evidence type="ECO:0000256" key="6">
    <source>
        <dbReference type="PROSITE-ProRule" id="PRU00473"/>
    </source>
</evidence>
<sequence>MIKKSIISICVLVLLSGYKWKCLWQRSKQSNFISKVVGTKDFKEDNDDIVGIISSINAESSDQVTSNNANAQQAEYVDVKHEQFLQAIHGKHKVYFATEKFDLSEESKRVLRAQSTWLKSNPDVKIIIEGHCDERGTREYNLALGKKRADAVKQFLVTLGVSRDKIETTSYGKDKPEVEVTKDNKEEAYRLNRRSVTIIKSNIA</sequence>
<dbReference type="GeneID" id="89458819"/>
<dbReference type="PROSITE" id="PS51123">
    <property type="entry name" value="OMPA_2"/>
    <property type="match status" value="1"/>
</dbReference>
<dbReference type="Proteomes" id="UP000244943">
    <property type="component" value="Chromosome I"/>
</dbReference>
<evidence type="ECO:0000256" key="5">
    <source>
        <dbReference type="ARBA" id="ARBA00023306"/>
    </source>
</evidence>
<dbReference type="NCBIfam" id="TIGR02802">
    <property type="entry name" value="Pal_lipo"/>
    <property type="match status" value="1"/>
</dbReference>
<keyword evidence="2" id="KW-0132">Cell division</keyword>
<dbReference type="GO" id="GO:0051301">
    <property type="term" value="P:cell division"/>
    <property type="evidence" value="ECO:0007669"/>
    <property type="project" value="UniProtKB-KW"/>
</dbReference>
<gene>
    <name evidence="8" type="primary">ompA</name>
    <name evidence="8" type="ORF">UT176_00156</name>
    <name evidence="9" type="ORF">UT76HP_00519</name>
</gene>
<evidence type="ECO:0000256" key="1">
    <source>
        <dbReference type="ARBA" id="ARBA00004442"/>
    </source>
</evidence>
<evidence type="ECO:0000313" key="9">
    <source>
        <dbReference type="EMBL" id="SPR04822.1"/>
    </source>
</evidence>
<protein>
    <submittedName>
        <fullName evidence="8">Peptidoglycan-associated lipoprotein</fullName>
    </submittedName>
</protein>
<reference evidence="8" key="2">
    <citation type="submission" date="2018-03" db="EMBL/GenBank/DDBJ databases">
        <authorList>
            <person name="Keele B.F."/>
        </authorList>
    </citation>
    <scope>NUCLEOTIDE SEQUENCE [LARGE SCALE GENOMIC DNA]</scope>
    <source>
        <strain evidence="8">UT176</strain>
        <strain evidence="9">UT76</strain>
    </source>
</reference>
<dbReference type="AlphaFoldDB" id="A0A2U3QPY2"/>
<comment type="subcellular location">
    <subcellularLocation>
        <location evidence="1">Cell outer membrane</location>
    </subcellularLocation>
</comment>
<dbReference type="InterPro" id="IPR050330">
    <property type="entry name" value="Bact_OuterMem_StrucFunc"/>
</dbReference>
<dbReference type="InterPro" id="IPR036737">
    <property type="entry name" value="OmpA-like_sf"/>
</dbReference>
<dbReference type="STRING" id="357244.OTBS_1839"/>